<keyword evidence="1" id="KW-0175">Coiled coil</keyword>
<evidence type="ECO:0000256" key="1">
    <source>
        <dbReference type="SAM" id="Coils"/>
    </source>
</evidence>
<protein>
    <submittedName>
        <fullName evidence="2">Uncharacterized protein</fullName>
    </submittedName>
</protein>
<evidence type="ECO:0000313" key="3">
    <source>
        <dbReference type="Proteomes" id="UP000000496"/>
    </source>
</evidence>
<proteinExistence type="predicted"/>
<dbReference type="STRING" id="331113.SNE_A04270"/>
<dbReference type="HOGENOM" id="CLU_1915694_0_0_0"/>
<dbReference type="RefSeq" id="WP_013942771.1">
    <property type="nucleotide sequence ID" value="NC_015713.1"/>
</dbReference>
<evidence type="ECO:0000313" key="2">
    <source>
        <dbReference type="EMBL" id="CCB88304.1"/>
    </source>
</evidence>
<name>F8L6G9_SIMNZ</name>
<dbReference type="EMBL" id="FR872582">
    <property type="protein sequence ID" value="CCB88304.1"/>
    <property type="molecule type" value="Genomic_DNA"/>
</dbReference>
<dbReference type="KEGG" id="sng:SNE_A04270"/>
<gene>
    <name evidence="2" type="ordered locus">SNE_A04270</name>
</gene>
<sequence>MANCYYAIEVAAVEWDNAILLQEQVTAQTTDLLAQVLNQIYGYANIELEKLADDVTDIDPDDKHASDEINQAQTAYNEANQEYQNLENTYDAIVQGSETATSQLSQDEQQVIQFSSSIMQMMTFIANCLASG</sequence>
<keyword evidence="3" id="KW-1185">Reference proteome</keyword>
<dbReference type="AlphaFoldDB" id="F8L6G9"/>
<accession>F8L6G9</accession>
<reference evidence="2 3" key="2">
    <citation type="journal article" date="2011" name="Mol. Biol. Evol.">
        <title>Unity in variety--the pan-genome of the Chlamydiae.</title>
        <authorList>
            <person name="Collingro A."/>
            <person name="Tischler P."/>
            <person name="Weinmaier T."/>
            <person name="Penz T."/>
            <person name="Heinz E."/>
            <person name="Brunham R.C."/>
            <person name="Read T.D."/>
            <person name="Bavoil P.M."/>
            <person name="Sachse K."/>
            <person name="Kahane S."/>
            <person name="Friedman M.G."/>
            <person name="Rattei T."/>
            <person name="Myers G.S."/>
            <person name="Horn M."/>
        </authorList>
    </citation>
    <scope>NUCLEOTIDE SEQUENCE [LARGE SCALE GENOMIC DNA]</scope>
    <source>
        <strain evidence="3">ATCC VR-1471 / Z</strain>
    </source>
</reference>
<organism evidence="2 3">
    <name type="scientific">Simkania negevensis (strain ATCC VR-1471 / DSM 27360 / Z)</name>
    <dbReference type="NCBI Taxonomy" id="331113"/>
    <lineage>
        <taxon>Bacteria</taxon>
        <taxon>Pseudomonadati</taxon>
        <taxon>Chlamydiota</taxon>
        <taxon>Chlamydiia</taxon>
        <taxon>Parachlamydiales</taxon>
        <taxon>Simkaniaceae</taxon>
        <taxon>Simkania</taxon>
    </lineage>
</organism>
<reference key="1">
    <citation type="journal article" date="2011" name="Mol. Biol. Evol.">
        <title>Unity in variety -- the pan-genome of the Chlamydiae.</title>
        <authorList>
            <person name="Collingro A."/>
            <person name="Tischler P."/>
            <person name="Weinmaier T."/>
            <person name="Penz T."/>
            <person name="Heinz E."/>
            <person name="Brunham R.C."/>
            <person name="Read T.D."/>
            <person name="Bavoil P.M."/>
            <person name="Sachse K."/>
            <person name="Kahane S."/>
            <person name="Friedman M.G."/>
            <person name="Rattei T."/>
            <person name="Myers G.S.A."/>
            <person name="Horn M."/>
        </authorList>
    </citation>
    <scope>NUCLEOTIDE SEQUENCE</scope>
    <source>
        <strain>Z</strain>
    </source>
</reference>
<dbReference type="Proteomes" id="UP000000496">
    <property type="component" value="Chromosome gsn.131"/>
</dbReference>
<feature type="coiled-coil region" evidence="1">
    <location>
        <begin position="62"/>
        <end position="96"/>
    </location>
</feature>